<evidence type="ECO:0000313" key="1">
    <source>
        <dbReference type="EMBL" id="ADC89602.1"/>
    </source>
</evidence>
<accession>D3SLH2</accession>
<dbReference type="EMBL" id="CP001931">
    <property type="protein sequence ID" value="ADC89602.1"/>
    <property type="molecule type" value="Genomic_DNA"/>
</dbReference>
<keyword evidence="2" id="KW-1185">Reference proteome</keyword>
<gene>
    <name evidence="1" type="ordered locus">Thal_0970</name>
</gene>
<organism evidence="1 2">
    <name type="scientific">Thermocrinis albus (strain DSM 14484 / JCM 11386 / HI 11/12)</name>
    <dbReference type="NCBI Taxonomy" id="638303"/>
    <lineage>
        <taxon>Bacteria</taxon>
        <taxon>Pseudomonadati</taxon>
        <taxon>Aquificota</taxon>
        <taxon>Aquificia</taxon>
        <taxon>Aquificales</taxon>
        <taxon>Aquificaceae</taxon>
        <taxon>Thermocrinis</taxon>
    </lineage>
</organism>
<dbReference type="OrthoDB" id="14607at2"/>
<dbReference type="AlphaFoldDB" id="D3SLH2"/>
<dbReference type="HOGENOM" id="CLU_2081610_0_0_0"/>
<sequence length="107" mass="12632">MRLSELSDRQREFLKNIFELDHLPDTTLEEFLKEKGCHLMECLGCGCLIFHDGYEFWNLTECCDDNSKLVEGGVLCEICYSRSAENLKHWIFFRPTFVKEVDFKGRL</sequence>
<evidence type="ECO:0000313" key="2">
    <source>
        <dbReference type="Proteomes" id="UP000002043"/>
    </source>
</evidence>
<dbReference type="Proteomes" id="UP000002043">
    <property type="component" value="Chromosome"/>
</dbReference>
<protein>
    <submittedName>
        <fullName evidence="1">Uncharacterized protein</fullName>
    </submittedName>
</protein>
<name>D3SLH2_THEAH</name>
<dbReference type="RefSeq" id="WP_012992008.1">
    <property type="nucleotide sequence ID" value="NC_013894.1"/>
</dbReference>
<dbReference type="STRING" id="638303.Thal_0970"/>
<dbReference type="KEGG" id="tal:Thal_0970"/>
<reference evidence="2" key="1">
    <citation type="journal article" date="2010" name="Stand. Genomic Sci.">
        <title>Complete genome sequence of Thermocrinis albus type strain (HI 11/12T).</title>
        <authorList>
            <person name="Wirth R."/>
            <person name="Sikorski J."/>
            <person name="Brambilla E."/>
            <person name="Misra M."/>
            <person name="Lapidus A."/>
            <person name="Copeland A."/>
            <person name="Nolan M."/>
            <person name="Lucas S."/>
            <person name="Chen F."/>
            <person name="Tice H."/>
            <person name="Cheng J.F."/>
            <person name="Han C."/>
            <person name="Detter J.C."/>
            <person name="Tapia R."/>
            <person name="Bruce D."/>
            <person name="Goodwin L."/>
            <person name="Pitluck S."/>
            <person name="Pati A."/>
            <person name="Anderson I."/>
            <person name="Ivanova N."/>
            <person name="Mavromatis K."/>
            <person name="Mikhailova N."/>
            <person name="Chen A."/>
            <person name="Palaniappan K."/>
            <person name="Bilek Y."/>
            <person name="Hader T."/>
            <person name="Land M."/>
            <person name="Hauser L."/>
            <person name="Chang Y.J."/>
            <person name="Jeffries C.D."/>
            <person name="Tindall B.J."/>
            <person name="Rohde M."/>
            <person name="Goker M."/>
            <person name="Bristow J."/>
            <person name="Eisen J.A."/>
            <person name="Markowitz V."/>
            <person name="Hugenholtz P."/>
            <person name="Kyrpides N.C."/>
            <person name="Klenk H.P."/>
        </authorList>
    </citation>
    <scope>NUCLEOTIDE SEQUENCE [LARGE SCALE GENOMIC DNA]</scope>
    <source>
        <strain evidence="2">DSM 14484 / JCM 11386 / HI 11/12</strain>
    </source>
</reference>
<proteinExistence type="predicted"/>